<reference evidence="2" key="2">
    <citation type="submission" date="2023-04" db="EMBL/GenBank/DDBJ databases">
        <authorList>
            <person name="Bu L."/>
            <person name="Lu L."/>
            <person name="Laidemitt M.R."/>
            <person name="Zhang S.M."/>
            <person name="Mutuku M."/>
            <person name="Mkoji G."/>
            <person name="Steinauer M."/>
            <person name="Loker E.S."/>
        </authorList>
    </citation>
    <scope>NUCLEOTIDE SEQUENCE</scope>
    <source>
        <strain evidence="2">KasaAsao</strain>
        <tissue evidence="2">Whole Snail</tissue>
    </source>
</reference>
<organism evidence="2 3">
    <name type="scientific">Biomphalaria pfeifferi</name>
    <name type="common">Bloodfluke planorb</name>
    <name type="synonym">Freshwater snail</name>
    <dbReference type="NCBI Taxonomy" id="112525"/>
    <lineage>
        <taxon>Eukaryota</taxon>
        <taxon>Metazoa</taxon>
        <taxon>Spiralia</taxon>
        <taxon>Lophotrochozoa</taxon>
        <taxon>Mollusca</taxon>
        <taxon>Gastropoda</taxon>
        <taxon>Heterobranchia</taxon>
        <taxon>Euthyneura</taxon>
        <taxon>Panpulmonata</taxon>
        <taxon>Hygrophila</taxon>
        <taxon>Lymnaeoidea</taxon>
        <taxon>Planorbidae</taxon>
        <taxon>Biomphalaria</taxon>
    </lineage>
</organism>
<dbReference type="Proteomes" id="UP001233172">
    <property type="component" value="Unassembled WGS sequence"/>
</dbReference>
<gene>
    <name evidence="2" type="ORF">Bpfe_027302</name>
</gene>
<keyword evidence="3" id="KW-1185">Reference proteome</keyword>
<dbReference type="EMBL" id="JASAOG010000220">
    <property type="protein sequence ID" value="KAK0043307.1"/>
    <property type="molecule type" value="Genomic_DNA"/>
</dbReference>
<accession>A0AAD8EWS0</accession>
<sequence length="111" mass="12284">MLGRLRSRLPPYWDSQRGCLLLHWSVRLTVTRKRKTELCCTGRQKFSQNLSALQAKSPGKGLSATVLLQTGPETRSNLALSQNSSPLVGTSWCTPEESRPPTCRPGCPQDC</sequence>
<feature type="region of interest" description="Disordered" evidence="1">
    <location>
        <begin position="77"/>
        <end position="111"/>
    </location>
</feature>
<proteinExistence type="predicted"/>
<keyword evidence="2" id="KW-0675">Receptor</keyword>
<feature type="compositionally biased region" description="Polar residues" evidence="1">
    <location>
        <begin position="77"/>
        <end position="93"/>
    </location>
</feature>
<comment type="caution">
    <text evidence="2">The sequence shown here is derived from an EMBL/GenBank/DDBJ whole genome shotgun (WGS) entry which is preliminary data.</text>
</comment>
<reference evidence="2" key="1">
    <citation type="journal article" date="2023" name="PLoS Negl. Trop. Dis.">
        <title>A genome sequence for Biomphalaria pfeifferi, the major vector snail for the human-infecting parasite Schistosoma mansoni.</title>
        <authorList>
            <person name="Bu L."/>
            <person name="Lu L."/>
            <person name="Laidemitt M.R."/>
            <person name="Zhang S.M."/>
            <person name="Mutuku M."/>
            <person name="Mkoji G."/>
            <person name="Steinauer M."/>
            <person name="Loker E.S."/>
        </authorList>
    </citation>
    <scope>NUCLEOTIDE SEQUENCE</scope>
    <source>
        <strain evidence="2">KasaAsao</strain>
    </source>
</reference>
<protein>
    <submittedName>
        <fullName evidence="2">Macrophage mannose receptor 1</fullName>
    </submittedName>
</protein>
<evidence type="ECO:0000256" key="1">
    <source>
        <dbReference type="SAM" id="MobiDB-lite"/>
    </source>
</evidence>
<evidence type="ECO:0000313" key="2">
    <source>
        <dbReference type="EMBL" id="KAK0043307.1"/>
    </source>
</evidence>
<name>A0AAD8EWS0_BIOPF</name>
<evidence type="ECO:0000313" key="3">
    <source>
        <dbReference type="Proteomes" id="UP001233172"/>
    </source>
</evidence>
<dbReference type="AlphaFoldDB" id="A0AAD8EWS0"/>